<protein>
    <submittedName>
        <fullName evidence="9">Biopterin transport-related protein</fullName>
    </submittedName>
</protein>
<feature type="transmembrane region" description="Helical" evidence="8">
    <location>
        <begin position="361"/>
        <end position="380"/>
    </location>
</feature>
<dbReference type="InterPro" id="IPR039309">
    <property type="entry name" value="BT1"/>
</dbReference>
<gene>
    <name evidence="9" type="ORF">KFL_005130130</name>
</gene>
<evidence type="ECO:0000256" key="7">
    <source>
        <dbReference type="SAM" id="MobiDB-lite"/>
    </source>
</evidence>
<accession>A0A1Y1IFF5</accession>
<comment type="subcellular location">
    <subcellularLocation>
        <location evidence="1">Membrane</location>
        <topology evidence="1">Multi-pass membrane protein</topology>
    </subcellularLocation>
</comment>
<feature type="compositionally biased region" description="Basic and acidic residues" evidence="7">
    <location>
        <begin position="523"/>
        <end position="533"/>
    </location>
</feature>
<dbReference type="CDD" id="cd17484">
    <property type="entry name" value="MFS_FBT"/>
    <property type="match status" value="1"/>
</dbReference>
<dbReference type="OrthoDB" id="754047at2759"/>
<evidence type="ECO:0000313" key="9">
    <source>
        <dbReference type="EMBL" id="GAQ89353.1"/>
    </source>
</evidence>
<sequence>MEPAPPDGGEPKEDLTEQRFKLYEETDIESEPLVARDEDIDGSLKAIRRPWWHLPILPLLILSEWLARLSDAFGSRFVFAVIIVYGISQGIGEMVGEFNSKYYWKDVMRVSPAESQLYNSLPDLPWDIKPLWGLLTDSFPIAGSHTRSWIAITSVLGVFCWGTVAAVRLPKGLAAIALVGTNVAMALPDVATDAAVAMRSRAKPQFAADLQSLTWGTLAVGSLIGMAFSGPAVHYLGSRGTFALLSGAPALTLLAAWALPEPKAATNQKGGFARVWHSLRLFFGAMRDPRLWQPALYIYLSQALCPDITEAKFYWLTDKTGTGPGFSENFLGFLATVGNLAMLAGVLAYNWYLKDQPFRRVFLWAQVTLVITGMLDLILVTRLNQRFGIPDHAFVVGDEAVQDAIDNLRMVPMQVLAARLCPPGIEGTLFAFLMSLSNAGANTAELLGAGLIKVLGVTSTNFSNLWLAVTIRSLMKLLPIVFLFLVPDASPTSDFGVVGGGKGIPRDSDSGVDLTVMPLSSEGRVDDRPRTPR</sequence>
<dbReference type="PANTHER" id="PTHR31585:SF6">
    <property type="entry name" value="FOLATE-BIOPTERIN TRANSPORTER 2-RELATED"/>
    <property type="match status" value="1"/>
</dbReference>
<evidence type="ECO:0000256" key="3">
    <source>
        <dbReference type="ARBA" id="ARBA00022448"/>
    </source>
</evidence>
<feature type="region of interest" description="Disordered" evidence="7">
    <location>
        <begin position="504"/>
        <end position="533"/>
    </location>
</feature>
<proteinExistence type="inferred from homology"/>
<dbReference type="Proteomes" id="UP000054558">
    <property type="component" value="Unassembled WGS sequence"/>
</dbReference>
<evidence type="ECO:0000256" key="6">
    <source>
        <dbReference type="ARBA" id="ARBA00023136"/>
    </source>
</evidence>
<evidence type="ECO:0000313" key="10">
    <source>
        <dbReference type="Proteomes" id="UP000054558"/>
    </source>
</evidence>
<name>A0A1Y1IFF5_KLENI</name>
<feature type="transmembrane region" description="Helical" evidence="8">
    <location>
        <begin position="213"/>
        <end position="236"/>
    </location>
</feature>
<feature type="transmembrane region" description="Helical" evidence="8">
    <location>
        <begin position="149"/>
        <end position="167"/>
    </location>
</feature>
<evidence type="ECO:0000256" key="2">
    <source>
        <dbReference type="ARBA" id="ARBA00007015"/>
    </source>
</evidence>
<keyword evidence="10" id="KW-1185">Reference proteome</keyword>
<feature type="transmembrane region" description="Helical" evidence="8">
    <location>
        <begin position="173"/>
        <end position="192"/>
    </location>
</feature>
<dbReference type="OMA" id="FVIMEEC"/>
<dbReference type="AlphaFoldDB" id="A0A1Y1IFF5"/>
<dbReference type="STRING" id="105231.A0A1Y1IFF5"/>
<keyword evidence="4 8" id="KW-0812">Transmembrane</keyword>
<dbReference type="GO" id="GO:0098838">
    <property type="term" value="P:folate transmembrane transport"/>
    <property type="evidence" value="ECO:0000318"/>
    <property type="project" value="GO_Central"/>
</dbReference>
<keyword evidence="3" id="KW-0813">Transport</keyword>
<dbReference type="PANTHER" id="PTHR31585">
    <property type="entry name" value="FOLATE-BIOPTERIN TRANSPORTER 1, CHLOROPLASTIC"/>
    <property type="match status" value="1"/>
</dbReference>
<feature type="transmembrane region" description="Helical" evidence="8">
    <location>
        <begin position="242"/>
        <end position="259"/>
    </location>
</feature>
<evidence type="ECO:0000256" key="5">
    <source>
        <dbReference type="ARBA" id="ARBA00022989"/>
    </source>
</evidence>
<dbReference type="Gene3D" id="1.20.1250.20">
    <property type="entry name" value="MFS general substrate transporter like domains"/>
    <property type="match status" value="1"/>
</dbReference>
<feature type="transmembrane region" description="Helical" evidence="8">
    <location>
        <begin position="51"/>
        <end position="67"/>
    </location>
</feature>
<keyword evidence="5 8" id="KW-1133">Transmembrane helix</keyword>
<dbReference type="SUPFAM" id="SSF103473">
    <property type="entry name" value="MFS general substrate transporter"/>
    <property type="match status" value="1"/>
</dbReference>
<evidence type="ECO:0000256" key="8">
    <source>
        <dbReference type="SAM" id="Phobius"/>
    </source>
</evidence>
<dbReference type="NCBIfam" id="TIGR00788">
    <property type="entry name" value="fbt"/>
    <property type="match status" value="1"/>
</dbReference>
<evidence type="ECO:0000256" key="4">
    <source>
        <dbReference type="ARBA" id="ARBA00022692"/>
    </source>
</evidence>
<dbReference type="GO" id="GO:0016020">
    <property type="term" value="C:membrane"/>
    <property type="evidence" value="ECO:0007669"/>
    <property type="project" value="UniProtKB-SubCell"/>
</dbReference>
<feature type="transmembrane region" description="Helical" evidence="8">
    <location>
        <begin position="73"/>
        <end position="92"/>
    </location>
</feature>
<reference evidence="9 10" key="1">
    <citation type="journal article" date="2014" name="Nat. Commun.">
        <title>Klebsormidium flaccidum genome reveals primary factors for plant terrestrial adaptation.</title>
        <authorList>
            <person name="Hori K."/>
            <person name="Maruyama F."/>
            <person name="Fujisawa T."/>
            <person name="Togashi T."/>
            <person name="Yamamoto N."/>
            <person name="Seo M."/>
            <person name="Sato S."/>
            <person name="Yamada T."/>
            <person name="Mori H."/>
            <person name="Tajima N."/>
            <person name="Moriyama T."/>
            <person name="Ikeuchi M."/>
            <person name="Watanabe M."/>
            <person name="Wada H."/>
            <person name="Kobayashi K."/>
            <person name="Saito M."/>
            <person name="Masuda T."/>
            <person name="Sasaki-Sekimoto Y."/>
            <person name="Mashiguchi K."/>
            <person name="Awai K."/>
            <person name="Shimojima M."/>
            <person name="Masuda S."/>
            <person name="Iwai M."/>
            <person name="Nobusawa T."/>
            <person name="Narise T."/>
            <person name="Kondo S."/>
            <person name="Saito H."/>
            <person name="Sato R."/>
            <person name="Murakawa M."/>
            <person name="Ihara Y."/>
            <person name="Oshima-Yamada Y."/>
            <person name="Ohtaka K."/>
            <person name="Satoh M."/>
            <person name="Sonobe K."/>
            <person name="Ishii M."/>
            <person name="Ohtani R."/>
            <person name="Kanamori-Sato M."/>
            <person name="Honoki R."/>
            <person name="Miyazaki D."/>
            <person name="Mochizuki H."/>
            <person name="Umetsu J."/>
            <person name="Higashi K."/>
            <person name="Shibata D."/>
            <person name="Kamiya Y."/>
            <person name="Sato N."/>
            <person name="Nakamura Y."/>
            <person name="Tabata S."/>
            <person name="Ida S."/>
            <person name="Kurokawa K."/>
            <person name="Ohta H."/>
        </authorList>
    </citation>
    <scope>NUCLEOTIDE SEQUENCE [LARGE SCALE GENOMIC DNA]</scope>
    <source>
        <strain evidence="9 10">NIES-2285</strain>
    </source>
</reference>
<dbReference type="InterPro" id="IPR004324">
    <property type="entry name" value="FBT"/>
</dbReference>
<dbReference type="GO" id="GO:0008517">
    <property type="term" value="F:folic acid transmembrane transporter activity"/>
    <property type="evidence" value="ECO:0000318"/>
    <property type="project" value="GO_Central"/>
</dbReference>
<comment type="similarity">
    <text evidence="2">Belongs to the major facilitator superfamily. Folate-biopterin transporter (TC 2.A.71) family.</text>
</comment>
<dbReference type="Pfam" id="PF03092">
    <property type="entry name" value="BT1"/>
    <property type="match status" value="1"/>
</dbReference>
<dbReference type="InterPro" id="IPR036259">
    <property type="entry name" value="MFS_trans_sf"/>
</dbReference>
<feature type="transmembrane region" description="Helical" evidence="8">
    <location>
        <begin position="330"/>
        <end position="349"/>
    </location>
</feature>
<keyword evidence="6 8" id="KW-0472">Membrane</keyword>
<dbReference type="EMBL" id="DF237462">
    <property type="protein sequence ID" value="GAQ89353.1"/>
    <property type="molecule type" value="Genomic_DNA"/>
</dbReference>
<organism evidence="9 10">
    <name type="scientific">Klebsormidium nitens</name>
    <name type="common">Green alga</name>
    <name type="synonym">Ulothrix nitens</name>
    <dbReference type="NCBI Taxonomy" id="105231"/>
    <lineage>
        <taxon>Eukaryota</taxon>
        <taxon>Viridiplantae</taxon>
        <taxon>Streptophyta</taxon>
        <taxon>Klebsormidiophyceae</taxon>
        <taxon>Klebsormidiales</taxon>
        <taxon>Klebsormidiaceae</taxon>
        <taxon>Klebsormidium</taxon>
    </lineage>
</organism>
<evidence type="ECO:0000256" key="1">
    <source>
        <dbReference type="ARBA" id="ARBA00004141"/>
    </source>
</evidence>